<evidence type="ECO:0000256" key="7">
    <source>
        <dbReference type="ARBA" id="ARBA00070184"/>
    </source>
</evidence>
<dbReference type="InterPro" id="IPR003593">
    <property type="entry name" value="AAA+_ATPase"/>
</dbReference>
<dbReference type="GO" id="GO:0016887">
    <property type="term" value="F:ATP hydrolysis activity"/>
    <property type="evidence" value="ECO:0007669"/>
    <property type="project" value="InterPro"/>
</dbReference>
<protein>
    <recommendedName>
        <fullName evidence="7">Replication factor C subunit 3</fullName>
    </recommendedName>
</protein>
<dbReference type="GO" id="GO:0003677">
    <property type="term" value="F:DNA binding"/>
    <property type="evidence" value="ECO:0007669"/>
    <property type="project" value="InterPro"/>
</dbReference>
<dbReference type="PANTHER" id="PTHR11669">
    <property type="entry name" value="REPLICATION FACTOR C / DNA POLYMERASE III GAMMA-TAU SUBUNIT"/>
    <property type="match status" value="1"/>
</dbReference>
<dbReference type="PANTHER" id="PTHR11669:SF9">
    <property type="entry name" value="REPLICATION FACTOR C SUBUNIT 5"/>
    <property type="match status" value="1"/>
</dbReference>
<name>A0A8H3YEQ1_9TREE</name>
<accession>A0A8H3YEQ1</accession>
<dbReference type="InterPro" id="IPR047854">
    <property type="entry name" value="RFC_lid"/>
</dbReference>
<dbReference type="InterPro" id="IPR003959">
    <property type="entry name" value="ATPase_AAA_core"/>
</dbReference>
<dbReference type="InterPro" id="IPR013748">
    <property type="entry name" value="Rep_factorC_C"/>
</dbReference>
<gene>
    <name evidence="10" type="ORF">NliqN6_2900</name>
</gene>
<dbReference type="Gene3D" id="3.40.50.300">
    <property type="entry name" value="P-loop containing nucleotide triphosphate hydrolases"/>
    <property type="match status" value="1"/>
</dbReference>
<evidence type="ECO:0000256" key="8">
    <source>
        <dbReference type="SAM" id="MobiDB-lite"/>
    </source>
</evidence>
<dbReference type="GO" id="GO:0031390">
    <property type="term" value="C:Ctf18 RFC-like complex"/>
    <property type="evidence" value="ECO:0007669"/>
    <property type="project" value="TreeGrafter"/>
</dbReference>
<dbReference type="EMBL" id="BLZA01000018">
    <property type="protein sequence ID" value="GHJ86498.1"/>
    <property type="molecule type" value="Genomic_DNA"/>
</dbReference>
<dbReference type="NCBIfam" id="NF001679">
    <property type="entry name" value="PRK00440.1"/>
    <property type="match status" value="1"/>
</dbReference>
<dbReference type="SUPFAM" id="SSF52540">
    <property type="entry name" value="P-loop containing nucleoside triphosphate hydrolases"/>
    <property type="match status" value="1"/>
</dbReference>
<reference evidence="10" key="1">
    <citation type="submission" date="2020-07" db="EMBL/GenBank/DDBJ databases">
        <title>Draft Genome Sequence of a Deep-Sea Yeast, Naganishia (Cryptococcus) liquefaciens strain N6.</title>
        <authorList>
            <person name="Han Y.W."/>
            <person name="Kajitani R."/>
            <person name="Morimoto H."/>
            <person name="Parhat M."/>
            <person name="Tsubouchi H."/>
            <person name="Bakenova O."/>
            <person name="Ogata M."/>
            <person name="Argunhan B."/>
            <person name="Aoki R."/>
            <person name="Kajiwara S."/>
            <person name="Itoh T."/>
            <person name="Iwasaki H."/>
        </authorList>
    </citation>
    <scope>NUCLEOTIDE SEQUENCE</scope>
    <source>
        <strain evidence="10">N6</strain>
    </source>
</reference>
<keyword evidence="11" id="KW-1185">Reference proteome</keyword>
<proteinExistence type="inferred from homology"/>
<dbReference type="InterPro" id="IPR050238">
    <property type="entry name" value="DNA_Rep/Repair_Clamp_Loader"/>
</dbReference>
<dbReference type="GO" id="GO:0006271">
    <property type="term" value="P:DNA strand elongation involved in DNA replication"/>
    <property type="evidence" value="ECO:0007669"/>
    <property type="project" value="UniProtKB-ARBA"/>
</dbReference>
<evidence type="ECO:0000256" key="6">
    <source>
        <dbReference type="ARBA" id="ARBA00023242"/>
    </source>
</evidence>
<dbReference type="GO" id="GO:0003689">
    <property type="term" value="F:DNA clamp loader activity"/>
    <property type="evidence" value="ECO:0007669"/>
    <property type="project" value="TreeGrafter"/>
</dbReference>
<evidence type="ECO:0000256" key="5">
    <source>
        <dbReference type="ARBA" id="ARBA00022840"/>
    </source>
</evidence>
<keyword evidence="3" id="KW-0235">DNA replication</keyword>
<dbReference type="GO" id="GO:0006281">
    <property type="term" value="P:DNA repair"/>
    <property type="evidence" value="ECO:0007669"/>
    <property type="project" value="TreeGrafter"/>
</dbReference>
<dbReference type="FunFam" id="3.40.50.300:FF:000129">
    <property type="entry name" value="Replication factor C subunit 5"/>
    <property type="match status" value="1"/>
</dbReference>
<dbReference type="Gene3D" id="1.20.272.10">
    <property type="match status" value="1"/>
</dbReference>
<dbReference type="FunFam" id="1.10.8.60:FF:000028">
    <property type="entry name" value="Replication factor C subunit 5"/>
    <property type="match status" value="1"/>
</dbReference>
<dbReference type="SUPFAM" id="SSF48019">
    <property type="entry name" value="post-AAA+ oligomerization domain-like"/>
    <property type="match status" value="1"/>
</dbReference>
<evidence type="ECO:0000256" key="4">
    <source>
        <dbReference type="ARBA" id="ARBA00022741"/>
    </source>
</evidence>
<feature type="compositionally biased region" description="Low complexity" evidence="8">
    <location>
        <begin position="112"/>
        <end position="123"/>
    </location>
</feature>
<feature type="region of interest" description="Disordered" evidence="8">
    <location>
        <begin position="107"/>
        <end position="137"/>
    </location>
</feature>
<dbReference type="Pfam" id="PF08542">
    <property type="entry name" value="Rep_fac_C"/>
    <property type="match status" value="1"/>
</dbReference>
<evidence type="ECO:0000313" key="11">
    <source>
        <dbReference type="Proteomes" id="UP000620104"/>
    </source>
</evidence>
<dbReference type="GO" id="GO:0031389">
    <property type="term" value="C:Rad17 RFC-like complex"/>
    <property type="evidence" value="ECO:0007669"/>
    <property type="project" value="TreeGrafter"/>
</dbReference>
<evidence type="ECO:0000256" key="1">
    <source>
        <dbReference type="ARBA" id="ARBA00004123"/>
    </source>
</evidence>
<evidence type="ECO:0000259" key="9">
    <source>
        <dbReference type="SMART" id="SM00382"/>
    </source>
</evidence>
<dbReference type="Proteomes" id="UP000620104">
    <property type="component" value="Unassembled WGS sequence"/>
</dbReference>
<comment type="caution">
    <text evidence="10">The sequence shown here is derived from an EMBL/GenBank/DDBJ whole genome shotgun (WGS) entry which is preliminary data.</text>
</comment>
<feature type="domain" description="AAA+ ATPase" evidence="9">
    <location>
        <begin position="175"/>
        <end position="310"/>
    </location>
</feature>
<dbReference type="CDD" id="cd00009">
    <property type="entry name" value="AAA"/>
    <property type="match status" value="1"/>
</dbReference>
<keyword evidence="4" id="KW-0547">Nucleotide-binding</keyword>
<dbReference type="GO" id="GO:0005524">
    <property type="term" value="F:ATP binding"/>
    <property type="evidence" value="ECO:0007669"/>
    <property type="project" value="UniProtKB-KW"/>
</dbReference>
<dbReference type="GO" id="GO:0031391">
    <property type="term" value="C:Elg1 RFC-like complex"/>
    <property type="evidence" value="ECO:0007669"/>
    <property type="project" value="TreeGrafter"/>
</dbReference>
<dbReference type="InterPro" id="IPR027417">
    <property type="entry name" value="P-loop_NTPase"/>
</dbReference>
<dbReference type="SMART" id="SM00382">
    <property type="entry name" value="AAA"/>
    <property type="match status" value="1"/>
</dbReference>
<dbReference type="Gene3D" id="1.10.8.60">
    <property type="match status" value="1"/>
</dbReference>
<sequence length="462" mass="50477">MDIDTPPHLDNPLPAADGAENLDKENGVTGAGTEVPTEGDMTTVDDVDMDANPNGASLGTKELGNGKTGAGIVSGKAGGNASADGRASGVGEQEEAFPTKVADFFKPRPKVGTAGAAGKTNKTAKGKEKQTTTEEYLSGREGLPWVEKYRPNTLDDVVSHKDITGTIENFIKKGRLPHLLFYGPPGTGKTSTILAIARLIYGEESYRSHILELNASDDRGIDVVREQIKGFAQTRVLFSKGFKLIILDEADMMTNAAQGALRRVIEQYTKNVRFCILCNYVNKITPAIQSRCTKFRFSPLPEVEVEKKVDQVVEREKVNLTPDGKQALLKLSRGDMRRALNVLQACHAAYDTVDETAVYNCTGNPQPKDLEAVVQSMMRDEFGTSYEFITQLKMDRGLALQDLITGTYEILETVELPKQARIYLLDQLGLCEHRLSVGGSEKIQLTALLGAFKYAVELSQKR</sequence>
<dbReference type="InterPro" id="IPR008921">
    <property type="entry name" value="DNA_pol3_clamp-load_cplx_C"/>
</dbReference>
<dbReference type="Pfam" id="PF00004">
    <property type="entry name" value="AAA"/>
    <property type="match status" value="1"/>
</dbReference>
<organism evidence="10 11">
    <name type="scientific">Naganishia liquefaciens</name>
    <dbReference type="NCBI Taxonomy" id="104408"/>
    <lineage>
        <taxon>Eukaryota</taxon>
        <taxon>Fungi</taxon>
        <taxon>Dikarya</taxon>
        <taxon>Basidiomycota</taxon>
        <taxon>Agaricomycotina</taxon>
        <taxon>Tremellomycetes</taxon>
        <taxon>Filobasidiales</taxon>
        <taxon>Filobasidiaceae</taxon>
        <taxon>Naganishia</taxon>
    </lineage>
</organism>
<comment type="subcellular location">
    <subcellularLocation>
        <location evidence="1">Nucleus</location>
    </subcellularLocation>
</comment>
<evidence type="ECO:0000256" key="3">
    <source>
        <dbReference type="ARBA" id="ARBA00022705"/>
    </source>
</evidence>
<keyword evidence="5" id="KW-0067">ATP-binding</keyword>
<evidence type="ECO:0000313" key="10">
    <source>
        <dbReference type="EMBL" id="GHJ86498.1"/>
    </source>
</evidence>
<comment type="similarity">
    <text evidence="2">Belongs to the activator 1 small subunits family.</text>
</comment>
<evidence type="ECO:0000256" key="2">
    <source>
        <dbReference type="ARBA" id="ARBA00005378"/>
    </source>
</evidence>
<dbReference type="GO" id="GO:0005663">
    <property type="term" value="C:DNA replication factor C complex"/>
    <property type="evidence" value="ECO:0007669"/>
    <property type="project" value="TreeGrafter"/>
</dbReference>
<dbReference type="OrthoDB" id="4199794at2759"/>
<keyword evidence="6" id="KW-0539">Nucleus</keyword>
<dbReference type="CDD" id="cd18140">
    <property type="entry name" value="HLD_clamp_RFC"/>
    <property type="match status" value="1"/>
</dbReference>
<dbReference type="FunFam" id="1.20.272.10:FF:000004">
    <property type="entry name" value="Replication factor C subunit 5"/>
    <property type="match status" value="1"/>
</dbReference>
<feature type="region of interest" description="Disordered" evidence="8">
    <location>
        <begin position="1"/>
        <end position="63"/>
    </location>
</feature>
<dbReference type="AlphaFoldDB" id="A0A8H3YEQ1"/>